<dbReference type="PANTHER" id="PTHR43289">
    <property type="entry name" value="MITOGEN-ACTIVATED PROTEIN KINASE KINASE KINASE 20-RELATED"/>
    <property type="match status" value="1"/>
</dbReference>
<dbReference type="InterPro" id="IPR000719">
    <property type="entry name" value="Prot_kinase_dom"/>
</dbReference>
<feature type="region of interest" description="Disordered" evidence="8">
    <location>
        <begin position="1"/>
        <end position="31"/>
    </location>
</feature>
<dbReference type="InterPro" id="IPR008271">
    <property type="entry name" value="Ser/Thr_kinase_AS"/>
</dbReference>
<dbReference type="RefSeq" id="WP_068615786.1">
    <property type="nucleotide sequence ID" value="NZ_CP016268.1"/>
</dbReference>
<dbReference type="GO" id="GO:0004674">
    <property type="term" value="F:protein serine/threonine kinase activity"/>
    <property type="evidence" value="ECO:0007669"/>
    <property type="project" value="TreeGrafter"/>
</dbReference>
<evidence type="ECO:0000313" key="10">
    <source>
        <dbReference type="EMBL" id="ANO51445.1"/>
    </source>
</evidence>
<name>A0A193LFY2_9GAMM</name>
<dbReference type="Proteomes" id="UP000092695">
    <property type="component" value="Chromosome"/>
</dbReference>
<keyword evidence="3" id="KW-0677">Repeat</keyword>
<dbReference type="GO" id="GO:0005524">
    <property type="term" value="F:ATP binding"/>
    <property type="evidence" value="ECO:0007669"/>
    <property type="project" value="UniProtKB-KW"/>
</dbReference>
<dbReference type="PROSITE" id="PS50011">
    <property type="entry name" value="PROTEIN_KINASE_DOM"/>
    <property type="match status" value="1"/>
</dbReference>
<dbReference type="GO" id="GO:0007154">
    <property type="term" value="P:cell communication"/>
    <property type="evidence" value="ECO:0007669"/>
    <property type="project" value="InterPro"/>
</dbReference>
<dbReference type="InterPro" id="IPR003644">
    <property type="entry name" value="Calx_beta"/>
</dbReference>
<dbReference type="Gene3D" id="1.10.510.10">
    <property type="entry name" value="Transferase(Phosphotransferase) domain 1"/>
    <property type="match status" value="1"/>
</dbReference>
<keyword evidence="11" id="KW-1185">Reference proteome</keyword>
<reference evidence="10 11" key="1">
    <citation type="submission" date="2016-06" db="EMBL/GenBank/DDBJ databases">
        <title>Complete genome sequence of a deep-branching marine Gamma Proteobacterium Woeseia oceani type strain XK5.</title>
        <authorList>
            <person name="Mu D."/>
            <person name="Du Z."/>
        </authorList>
    </citation>
    <scope>NUCLEOTIDE SEQUENCE [LARGE SCALE GENOMIC DNA]</scope>
    <source>
        <strain evidence="10 11">XK5</strain>
    </source>
</reference>
<evidence type="ECO:0000256" key="6">
    <source>
        <dbReference type="ARBA" id="ARBA00022837"/>
    </source>
</evidence>
<dbReference type="InterPro" id="IPR038081">
    <property type="entry name" value="CalX-like_sf"/>
</dbReference>
<dbReference type="GO" id="GO:0016020">
    <property type="term" value="C:membrane"/>
    <property type="evidence" value="ECO:0007669"/>
    <property type="project" value="InterPro"/>
</dbReference>
<feature type="compositionally biased region" description="Low complexity" evidence="8">
    <location>
        <begin position="450"/>
        <end position="461"/>
    </location>
</feature>
<organism evidence="10 11">
    <name type="scientific">Woeseia oceani</name>
    <dbReference type="NCBI Taxonomy" id="1548547"/>
    <lineage>
        <taxon>Bacteria</taxon>
        <taxon>Pseudomonadati</taxon>
        <taxon>Pseudomonadota</taxon>
        <taxon>Gammaproteobacteria</taxon>
        <taxon>Woeseiales</taxon>
        <taxon>Woeseiaceae</taxon>
        <taxon>Woeseia</taxon>
    </lineage>
</organism>
<protein>
    <recommendedName>
        <fullName evidence="9">Protein kinase domain-containing protein</fullName>
    </recommendedName>
</protein>
<dbReference type="InterPro" id="IPR011009">
    <property type="entry name" value="Kinase-like_dom_sf"/>
</dbReference>
<keyword evidence="2" id="KW-0732">Signal</keyword>
<dbReference type="PANTHER" id="PTHR43289:SF6">
    <property type="entry name" value="SERINE_THREONINE-PROTEIN KINASE NEKL-3"/>
    <property type="match status" value="1"/>
</dbReference>
<dbReference type="KEGG" id="woc:BA177_09735"/>
<keyword evidence="5" id="KW-0418">Kinase</keyword>
<dbReference type="EMBL" id="CP016268">
    <property type="protein sequence ID" value="ANO51445.1"/>
    <property type="molecule type" value="Genomic_DNA"/>
</dbReference>
<sequence>MTEDHKTEPGLTTGDAGDGTSPLAGFDGGEDEFSRTMVIDTPPLVETEPDKRLQTGSVLRDRYLLHDKVAAGSMGVVYKAYDRHLANVDGSDSAVAIKVLSPQLSGNPDALRALQQEAAKGRCLNHPHIVRFIDLDREDDLYFLIMEWLEGESLANALDNGTLRADIPRALEIIRQIGGALDFAHRCGVIHADVKPGNIMLLPDGSVKLVDFGIARVQQRRRGSNTSNPDVLRAATPAYSSMQVLTGDEPNAADDVFSLACLAYRLIAGHRVFGPRNAAEAAEAGMEPQRPQGLTDSQWKALRKGLAYSRVGRQRTPLEFVNELTAEVPNTEAGPIDELRIPPDALLERRFATSPTRWPYIVLLAVVIAGLGLAVRPDWRATLLASLPPAMKFQEAAGPAPLLSAPAATEPAVPNSTPASEPSVAVPLPATSTNVAATARNDDESEADSDSAPADAEPLSPVSDLENDAAARTASVPEDVFTGYPTDEAALESSPLAAADGHSLVLAAPGESSDALVLNLAEDGGEVVLELYRWFGLSEALLVRIDEVGFSGSRSPLEDGEFSLSGDGIVNFDPGQRQASISIVPTADDLREPDRQIDLLLRDYYNPESTLGRVELRLLDDDQRRYEESYAVNTVAFATSSVVVNERDPAALIDVERLNPDQSSLSVRYEIRDITATEGEDYFVPGRRFVTFGPGQRSARLLIPLVQDTVAEDNESFAIELGQGGAASNAISRVVVTILDDDSLLN</sequence>
<dbReference type="STRING" id="1548547.BA177_09735"/>
<evidence type="ECO:0000313" key="11">
    <source>
        <dbReference type="Proteomes" id="UP000092695"/>
    </source>
</evidence>
<accession>A0A193LFY2</accession>
<feature type="domain" description="Protein kinase" evidence="9">
    <location>
        <begin position="63"/>
        <end position="347"/>
    </location>
</feature>
<evidence type="ECO:0000256" key="8">
    <source>
        <dbReference type="SAM" id="MobiDB-lite"/>
    </source>
</evidence>
<keyword evidence="6" id="KW-0106">Calcium</keyword>
<dbReference type="Pfam" id="PF00069">
    <property type="entry name" value="Pkinase"/>
    <property type="match status" value="1"/>
</dbReference>
<proteinExistence type="predicted"/>
<gene>
    <name evidence="10" type="ORF">BA177_09735</name>
</gene>
<keyword evidence="7" id="KW-0067">ATP-binding</keyword>
<dbReference type="Gene3D" id="2.60.40.2030">
    <property type="match status" value="1"/>
</dbReference>
<evidence type="ECO:0000256" key="5">
    <source>
        <dbReference type="ARBA" id="ARBA00022777"/>
    </source>
</evidence>
<dbReference type="SUPFAM" id="SSF141072">
    <property type="entry name" value="CalX-like"/>
    <property type="match status" value="2"/>
</dbReference>
<dbReference type="SMART" id="SM00237">
    <property type="entry name" value="Calx_beta"/>
    <property type="match status" value="1"/>
</dbReference>
<dbReference type="CDD" id="cd14014">
    <property type="entry name" value="STKc_PknB_like"/>
    <property type="match status" value="1"/>
</dbReference>
<dbReference type="SMART" id="SM00220">
    <property type="entry name" value="S_TKc"/>
    <property type="match status" value="1"/>
</dbReference>
<dbReference type="PROSITE" id="PS00108">
    <property type="entry name" value="PROTEIN_KINASE_ST"/>
    <property type="match status" value="1"/>
</dbReference>
<keyword evidence="4" id="KW-0547">Nucleotide-binding</keyword>
<dbReference type="SUPFAM" id="SSF56112">
    <property type="entry name" value="Protein kinase-like (PK-like)"/>
    <property type="match status" value="1"/>
</dbReference>
<dbReference type="OrthoDB" id="9801841at2"/>
<evidence type="ECO:0000256" key="3">
    <source>
        <dbReference type="ARBA" id="ARBA00022737"/>
    </source>
</evidence>
<keyword evidence="1" id="KW-0808">Transferase</keyword>
<evidence type="ECO:0000256" key="2">
    <source>
        <dbReference type="ARBA" id="ARBA00022729"/>
    </source>
</evidence>
<evidence type="ECO:0000256" key="1">
    <source>
        <dbReference type="ARBA" id="ARBA00022679"/>
    </source>
</evidence>
<dbReference type="Gene3D" id="3.30.200.20">
    <property type="entry name" value="Phosphorylase Kinase, domain 1"/>
    <property type="match status" value="1"/>
</dbReference>
<feature type="region of interest" description="Disordered" evidence="8">
    <location>
        <begin position="404"/>
        <end position="478"/>
    </location>
</feature>
<dbReference type="AlphaFoldDB" id="A0A193LFY2"/>
<evidence type="ECO:0000256" key="7">
    <source>
        <dbReference type="ARBA" id="ARBA00022840"/>
    </source>
</evidence>
<evidence type="ECO:0000256" key="4">
    <source>
        <dbReference type="ARBA" id="ARBA00022741"/>
    </source>
</evidence>
<evidence type="ECO:0000259" key="9">
    <source>
        <dbReference type="PROSITE" id="PS50011"/>
    </source>
</evidence>
<dbReference type="Pfam" id="PF03160">
    <property type="entry name" value="Calx-beta"/>
    <property type="match status" value="1"/>
</dbReference>